<dbReference type="InterPro" id="IPR017451">
    <property type="entry name" value="F-box-assoc_interact_dom"/>
</dbReference>
<feature type="non-terminal residue" evidence="2">
    <location>
        <position position="1"/>
    </location>
</feature>
<name>A0AAF0UC96_SOLVR</name>
<evidence type="ECO:0000259" key="1">
    <source>
        <dbReference type="Pfam" id="PF07734"/>
    </source>
</evidence>
<evidence type="ECO:0000313" key="2">
    <source>
        <dbReference type="EMBL" id="WMV43373.1"/>
    </source>
</evidence>
<dbReference type="InterPro" id="IPR050796">
    <property type="entry name" value="SCF_F-box_component"/>
</dbReference>
<dbReference type="PANTHER" id="PTHR31672:SF13">
    <property type="entry name" value="F-BOX PROTEIN CPR30-LIKE"/>
    <property type="match status" value="1"/>
</dbReference>
<dbReference type="AlphaFoldDB" id="A0AAF0UC96"/>
<feature type="domain" description="F-box associated beta-propeller type 1" evidence="1">
    <location>
        <begin position="93"/>
        <end position="348"/>
    </location>
</feature>
<dbReference type="PANTHER" id="PTHR31672">
    <property type="entry name" value="BNACNNG10540D PROTEIN"/>
    <property type="match status" value="1"/>
</dbReference>
<dbReference type="EMBL" id="CP133619">
    <property type="protein sequence ID" value="WMV43373.1"/>
    <property type="molecule type" value="Genomic_DNA"/>
</dbReference>
<dbReference type="Proteomes" id="UP001234989">
    <property type="component" value="Chromosome 8"/>
</dbReference>
<keyword evidence="3" id="KW-1185">Reference proteome</keyword>
<sequence>ILCDILFSIFIRFPVKLLLRFQSISTSWKDIISEKEFKKAHRDQSRAVGLKKLLLRRKYSCNFVFRDLESLRLVMMSEEPLFPGKGFQYPEVVGSCDGLVLLKNPRAYKVYALLWNPSTREYRIIECPYVKHYKHQQTYPHACGLCYDSKLDDYKVILIYELFYAVYSLSNDSWTCKTSSAYPKLPPRISRCYYCCEYRCPRGITTQDGLFWSMNDSIYRYQSVYTTSIILYFDATSNKVKKLPTSNIDFLAEDEYFGLSTIKGCLSLYGGKYMNKELHVWIMQRQDGWKRLMTIYNLPDICKRFVLRTKFLYCTKNGEVVFVGIDDRLYIYYPERQQFVTILDAGVKFGDKFSIVTMCLDTLYFWRATVTRKRKQSMIDLTT</sequence>
<reference evidence="2" key="1">
    <citation type="submission" date="2023-08" db="EMBL/GenBank/DDBJ databases">
        <title>A de novo genome assembly of Solanum verrucosum Schlechtendal, a Mexican diploid species geographically isolated from the other diploid A-genome species in potato relatives.</title>
        <authorList>
            <person name="Hosaka K."/>
        </authorList>
    </citation>
    <scope>NUCLEOTIDE SEQUENCE</scope>
    <source>
        <tissue evidence="2">Young leaves</tissue>
    </source>
</reference>
<organism evidence="2 3">
    <name type="scientific">Solanum verrucosum</name>
    <dbReference type="NCBI Taxonomy" id="315347"/>
    <lineage>
        <taxon>Eukaryota</taxon>
        <taxon>Viridiplantae</taxon>
        <taxon>Streptophyta</taxon>
        <taxon>Embryophyta</taxon>
        <taxon>Tracheophyta</taxon>
        <taxon>Spermatophyta</taxon>
        <taxon>Magnoliopsida</taxon>
        <taxon>eudicotyledons</taxon>
        <taxon>Gunneridae</taxon>
        <taxon>Pentapetalae</taxon>
        <taxon>asterids</taxon>
        <taxon>lamiids</taxon>
        <taxon>Solanales</taxon>
        <taxon>Solanaceae</taxon>
        <taxon>Solanoideae</taxon>
        <taxon>Solaneae</taxon>
        <taxon>Solanum</taxon>
    </lineage>
</organism>
<dbReference type="NCBIfam" id="TIGR01640">
    <property type="entry name" value="F_box_assoc_1"/>
    <property type="match status" value="1"/>
</dbReference>
<gene>
    <name evidence="2" type="ORF">MTR67_036758</name>
</gene>
<dbReference type="Pfam" id="PF07734">
    <property type="entry name" value="FBA_1"/>
    <property type="match status" value="1"/>
</dbReference>
<evidence type="ECO:0000313" key="3">
    <source>
        <dbReference type="Proteomes" id="UP001234989"/>
    </source>
</evidence>
<accession>A0AAF0UC96</accession>
<protein>
    <recommendedName>
        <fullName evidence="1">F-box associated beta-propeller type 1 domain-containing protein</fullName>
    </recommendedName>
</protein>
<dbReference type="InterPro" id="IPR006527">
    <property type="entry name" value="F-box-assoc_dom_typ1"/>
</dbReference>
<proteinExistence type="predicted"/>